<sequence>MNLQLQGHIWSSEDPQHVAADGECEEGGDASSSLQNTLLYNMCNMITPYESSGKRLKRGNIGLKEEEEPEVMLEVRGVKKKRLSEEGSH</sequence>
<reference evidence="2" key="1">
    <citation type="submission" date="2022-11" db="EMBL/GenBank/DDBJ databases">
        <title>Chromosome-level genome of Pogonophryne albipinna.</title>
        <authorList>
            <person name="Jo E."/>
        </authorList>
    </citation>
    <scope>NUCLEOTIDE SEQUENCE</scope>
    <source>
        <strain evidence="2">SGF0006</strain>
        <tissue evidence="2">Muscle</tissue>
    </source>
</reference>
<dbReference type="Proteomes" id="UP001219934">
    <property type="component" value="Unassembled WGS sequence"/>
</dbReference>
<dbReference type="AlphaFoldDB" id="A0AAD6A8G4"/>
<dbReference type="EMBL" id="JAPTMU010000204">
    <property type="protein sequence ID" value="KAJ4920334.1"/>
    <property type="molecule type" value="Genomic_DNA"/>
</dbReference>
<gene>
    <name evidence="2" type="ORF">JOQ06_000024</name>
</gene>
<protein>
    <submittedName>
        <fullName evidence="2">Uncharacterized protein</fullName>
    </submittedName>
</protein>
<feature type="region of interest" description="Disordered" evidence="1">
    <location>
        <begin position="1"/>
        <end position="31"/>
    </location>
</feature>
<accession>A0AAD6A8G4</accession>
<organism evidence="2 3">
    <name type="scientific">Pogonophryne albipinna</name>
    <dbReference type="NCBI Taxonomy" id="1090488"/>
    <lineage>
        <taxon>Eukaryota</taxon>
        <taxon>Metazoa</taxon>
        <taxon>Chordata</taxon>
        <taxon>Craniata</taxon>
        <taxon>Vertebrata</taxon>
        <taxon>Euteleostomi</taxon>
        <taxon>Actinopterygii</taxon>
        <taxon>Neopterygii</taxon>
        <taxon>Teleostei</taxon>
        <taxon>Neoteleostei</taxon>
        <taxon>Acanthomorphata</taxon>
        <taxon>Eupercaria</taxon>
        <taxon>Perciformes</taxon>
        <taxon>Notothenioidei</taxon>
        <taxon>Pogonophryne</taxon>
    </lineage>
</organism>
<evidence type="ECO:0000313" key="2">
    <source>
        <dbReference type="EMBL" id="KAJ4920334.1"/>
    </source>
</evidence>
<comment type="caution">
    <text evidence="2">The sequence shown here is derived from an EMBL/GenBank/DDBJ whole genome shotgun (WGS) entry which is preliminary data.</text>
</comment>
<evidence type="ECO:0000256" key="1">
    <source>
        <dbReference type="SAM" id="MobiDB-lite"/>
    </source>
</evidence>
<keyword evidence="3" id="KW-1185">Reference proteome</keyword>
<evidence type="ECO:0000313" key="3">
    <source>
        <dbReference type="Proteomes" id="UP001219934"/>
    </source>
</evidence>
<name>A0AAD6A8G4_9TELE</name>
<proteinExistence type="predicted"/>